<reference evidence="3 4" key="1">
    <citation type="journal article" date="2018" name="Int. J. Syst. Evol. Microbiol.">
        <title>Parvibium lacunae gen. nov., sp. nov., a new member of the family Alcaligenaceae isolated from a freshwater pond.</title>
        <authorList>
            <person name="Chen W.M."/>
            <person name="Xie P.B."/>
            <person name="Hsu M.Y."/>
            <person name="Sheu S.Y."/>
        </authorList>
    </citation>
    <scope>NUCLEOTIDE SEQUENCE [LARGE SCALE GENOMIC DNA]</scope>
    <source>
        <strain evidence="3 4">KMB9</strain>
    </source>
</reference>
<keyword evidence="4" id="KW-1185">Reference proteome</keyword>
<organism evidence="3 4">
    <name type="scientific">Parvibium lacunae</name>
    <dbReference type="NCBI Taxonomy" id="1888893"/>
    <lineage>
        <taxon>Bacteria</taxon>
        <taxon>Pseudomonadati</taxon>
        <taxon>Pseudomonadota</taxon>
        <taxon>Betaproteobacteria</taxon>
        <taxon>Burkholderiales</taxon>
        <taxon>Alcaligenaceae</taxon>
        <taxon>Parvibium</taxon>
    </lineage>
</organism>
<proteinExistence type="predicted"/>
<evidence type="ECO:0000256" key="1">
    <source>
        <dbReference type="SAM" id="MobiDB-lite"/>
    </source>
</evidence>
<dbReference type="InterPro" id="IPR051162">
    <property type="entry name" value="T4SS_component"/>
</dbReference>
<dbReference type="AlphaFoldDB" id="A0A368L3V8"/>
<dbReference type="InterPro" id="IPR033186">
    <property type="entry name" value="HerA_C"/>
</dbReference>
<dbReference type="Pfam" id="PF05872">
    <property type="entry name" value="HerA_C"/>
    <property type="match status" value="1"/>
</dbReference>
<name>A0A368L3V8_9BURK</name>
<evidence type="ECO:0000313" key="3">
    <source>
        <dbReference type="EMBL" id="RCS58271.1"/>
    </source>
</evidence>
<evidence type="ECO:0000313" key="4">
    <source>
        <dbReference type="Proteomes" id="UP000252357"/>
    </source>
</evidence>
<dbReference type="EMBL" id="QPGB01000002">
    <property type="protein sequence ID" value="RCS58271.1"/>
    <property type="molecule type" value="Genomic_DNA"/>
</dbReference>
<dbReference type="Gene3D" id="3.40.50.300">
    <property type="entry name" value="P-loop containing nucleotide triphosphate hydrolases"/>
    <property type="match status" value="2"/>
</dbReference>
<dbReference type="InterPro" id="IPR027417">
    <property type="entry name" value="P-loop_NTPase"/>
</dbReference>
<dbReference type="PANTHER" id="PTHR30121">
    <property type="entry name" value="UNCHARACTERIZED PROTEIN YJGR-RELATED"/>
    <property type="match status" value="1"/>
</dbReference>
<sequence length="502" mass="54281">MSFSALAVAQSGSTQLGLLPALANRHGLITGATGTGKTVSLQLLAQRFSEIGVPVFMADVKGDLTGIAQPGNLTPKMQDRIQQYGLPTPTFAGCPVTLWDVFGQQGHPVRATISDLGPLLLARMLNLNDTQEGVLQLVFKIADDQGLLLLDSKDLRAMLQHVGEHAKTFQTEYGNISAASIGAIQRGLLTLEQQGANHFFGEPMLNIQDLLQTDSQGKGVVNILAADKLLLSPRLYSTFLLWLLSELFEHLPEVGDVEKPKCVFFFDEAHLLFNEAPKVLLDKIEQVVRLIRSKGVGVYFVTQNPLDVPDSVLGQLGNRIQHALRAFTPRDQKAVQSAAQTLRANPALDVATAITELAVGEALVSFLDEKGRPNIVERAWMLPPAGRLGPVTPQERQQLLAQSVVAGVYEHTEDRESAYERLQASQQTGPGSAPANTRANADRPSVSERTRDMLGERASPTPRGRESVVEALAKSAARAIGSQVGREIIRGVLGSILGGRRR</sequence>
<evidence type="ECO:0000259" key="2">
    <source>
        <dbReference type="Pfam" id="PF05872"/>
    </source>
</evidence>
<feature type="domain" description="Helicase HerA-like C-terminal" evidence="2">
    <location>
        <begin position="9"/>
        <end position="502"/>
    </location>
</feature>
<protein>
    <submittedName>
        <fullName evidence="3">DUF853 domain-containing protein</fullName>
    </submittedName>
</protein>
<feature type="compositionally biased region" description="Basic and acidic residues" evidence="1">
    <location>
        <begin position="445"/>
        <end position="455"/>
    </location>
</feature>
<feature type="compositionally biased region" description="Polar residues" evidence="1">
    <location>
        <begin position="423"/>
        <end position="439"/>
    </location>
</feature>
<dbReference type="PANTHER" id="PTHR30121:SF6">
    <property type="entry name" value="SLR6007 PROTEIN"/>
    <property type="match status" value="1"/>
</dbReference>
<gene>
    <name evidence="3" type="ORF">DU000_05455</name>
</gene>
<accession>A0A368L3V8</accession>
<dbReference type="SUPFAM" id="SSF52540">
    <property type="entry name" value="P-loop containing nucleoside triphosphate hydrolases"/>
    <property type="match status" value="1"/>
</dbReference>
<comment type="caution">
    <text evidence="3">The sequence shown here is derived from an EMBL/GenBank/DDBJ whole genome shotgun (WGS) entry which is preliminary data.</text>
</comment>
<dbReference type="OrthoDB" id="9758751at2"/>
<dbReference type="RefSeq" id="WP_114402353.1">
    <property type="nucleotide sequence ID" value="NZ_QPGB01000002.1"/>
</dbReference>
<feature type="region of interest" description="Disordered" evidence="1">
    <location>
        <begin position="415"/>
        <end position="466"/>
    </location>
</feature>
<dbReference type="Proteomes" id="UP000252357">
    <property type="component" value="Unassembled WGS sequence"/>
</dbReference>